<feature type="compositionally biased region" description="Low complexity" evidence="1">
    <location>
        <begin position="160"/>
        <end position="172"/>
    </location>
</feature>
<dbReference type="GO" id="GO:0016740">
    <property type="term" value="F:transferase activity"/>
    <property type="evidence" value="ECO:0007669"/>
    <property type="project" value="UniProtKB-KW"/>
</dbReference>
<dbReference type="HOGENOM" id="CLU_050071_0_0_1"/>
<sequence length="444" mass="50321">MEYNDYQSTEDMKLEDSTLSSLTRSDSNPEEPERESFPDSSNDTLIHQLKNLSHAKLKEIITNQIDLEIQLKHRELNMNEHEIGKIESQMLVLRKFFEISKNKKFDNEPREFTRKYFELLDKSFNSTYNNIKQVLEAGPPQIGSKYINDPMFASSSSSTLQHQNPHQQSQLQAGHSYRTRSTTSSLRPSATSVTTGVRNPSLGCLYRRTDGVVVRLTCPTCQRSNFSSAQGFLNHSRIAHTKEYTSQDAAALKCGEIIPEVKQDPTGEASIKILTEKGLDPNRHLNVNDYLFGGINMNSNTTTSTTLTGDSPKPETLPNEGGSPKEQNGPFIEQSNELLKKLVKEGKMKKEEYELLLKQTKAPTANSHLFDDEVEMDDSDESSLSTNPSFSNLANLHERKRRQSRGGINISVSKNPKDDNDDDDDDDEQEEEEEQQPVEKKRKR</sequence>
<protein>
    <submittedName>
        <fullName evidence="3">Ada histone acetyltransferase complex component, putative</fullName>
    </submittedName>
</protein>
<proteinExistence type="predicted"/>
<dbReference type="Proteomes" id="UP000011777">
    <property type="component" value="Unassembled WGS sequence"/>
</dbReference>
<feature type="compositionally biased region" description="Acidic residues" evidence="1">
    <location>
        <begin position="419"/>
        <end position="436"/>
    </location>
</feature>
<feature type="region of interest" description="Disordered" evidence="1">
    <location>
        <begin position="153"/>
        <end position="195"/>
    </location>
</feature>
<dbReference type="STRING" id="1245528.M3IRS6"/>
<reference evidence="3 4" key="1">
    <citation type="submission" date="2013-02" db="EMBL/GenBank/DDBJ databases">
        <title>Genome sequence of Candida maltosa Xu316, a potential industrial strain for xylitol and ethanol production.</title>
        <authorList>
            <person name="Yu J."/>
            <person name="Wang Q."/>
            <person name="Geng X."/>
            <person name="Bao W."/>
            <person name="He P."/>
            <person name="Cai J."/>
        </authorList>
    </citation>
    <scope>NUCLEOTIDE SEQUENCE [LARGE SCALE GENOMIC DNA]</scope>
    <source>
        <strain evidence="4">Xu316</strain>
    </source>
</reference>
<feature type="compositionally biased region" description="Low complexity" evidence="1">
    <location>
        <begin position="17"/>
        <end position="26"/>
    </location>
</feature>
<dbReference type="OrthoDB" id="5355528at2759"/>
<feature type="region of interest" description="Disordered" evidence="1">
    <location>
        <begin position="367"/>
        <end position="444"/>
    </location>
</feature>
<dbReference type="InterPro" id="IPR058706">
    <property type="entry name" value="zf-C2H2_AHC1-like"/>
</dbReference>
<dbReference type="AlphaFoldDB" id="M3IRS6"/>
<gene>
    <name evidence="3" type="ORF">G210_0089</name>
</gene>
<keyword evidence="3" id="KW-0808">Transferase</keyword>
<organism evidence="3 4">
    <name type="scientific">Candida maltosa (strain Xu316)</name>
    <name type="common">Yeast</name>
    <dbReference type="NCBI Taxonomy" id="1245528"/>
    <lineage>
        <taxon>Eukaryota</taxon>
        <taxon>Fungi</taxon>
        <taxon>Dikarya</taxon>
        <taxon>Ascomycota</taxon>
        <taxon>Saccharomycotina</taxon>
        <taxon>Pichiomycetes</taxon>
        <taxon>Debaryomycetaceae</taxon>
        <taxon>Candida/Lodderomyces clade</taxon>
        <taxon>Candida</taxon>
    </lineage>
</organism>
<feature type="compositionally biased region" description="Acidic residues" evidence="1">
    <location>
        <begin position="372"/>
        <end position="381"/>
    </location>
</feature>
<dbReference type="EMBL" id="AOGT01000781">
    <property type="protein sequence ID" value="EMG49226.1"/>
    <property type="molecule type" value="Genomic_DNA"/>
</dbReference>
<dbReference type="eggNOG" id="ENOG502S5YH">
    <property type="taxonomic scope" value="Eukaryota"/>
</dbReference>
<keyword evidence="4" id="KW-1185">Reference proteome</keyword>
<comment type="caution">
    <text evidence="3">The sequence shown here is derived from an EMBL/GenBank/DDBJ whole genome shotgun (WGS) entry which is preliminary data.</text>
</comment>
<feature type="compositionally biased region" description="Polar residues" evidence="1">
    <location>
        <begin position="384"/>
        <end position="394"/>
    </location>
</feature>
<evidence type="ECO:0000256" key="1">
    <source>
        <dbReference type="SAM" id="MobiDB-lite"/>
    </source>
</evidence>
<dbReference type="OMA" id="GKCEAQM"/>
<evidence type="ECO:0000259" key="2">
    <source>
        <dbReference type="Pfam" id="PF25909"/>
    </source>
</evidence>
<evidence type="ECO:0000313" key="4">
    <source>
        <dbReference type="Proteomes" id="UP000011777"/>
    </source>
</evidence>
<accession>M3IRS6</accession>
<feature type="compositionally biased region" description="Low complexity" evidence="1">
    <location>
        <begin position="179"/>
        <end position="192"/>
    </location>
</feature>
<feature type="region of interest" description="Disordered" evidence="1">
    <location>
        <begin position="301"/>
        <end position="332"/>
    </location>
</feature>
<name>M3IRS6_CANMX</name>
<feature type="region of interest" description="Disordered" evidence="1">
    <location>
        <begin position="1"/>
        <end position="43"/>
    </location>
</feature>
<feature type="domain" description="AHC1-like C2H2 zinc-finger" evidence="2">
    <location>
        <begin position="204"/>
        <end position="282"/>
    </location>
</feature>
<evidence type="ECO:0000313" key="3">
    <source>
        <dbReference type="EMBL" id="EMG49226.1"/>
    </source>
</evidence>
<dbReference type="Pfam" id="PF25909">
    <property type="entry name" value="zf-C2H2_AHC1"/>
    <property type="match status" value="1"/>
</dbReference>